<proteinExistence type="predicted"/>
<dbReference type="AlphaFoldDB" id="A0A3B0YAT9"/>
<protein>
    <recommendedName>
        <fullName evidence="2">Outer membrane protein beta-barrel domain-containing protein</fullName>
    </recommendedName>
</protein>
<name>A0A3B0YAT9_9ZZZZ</name>
<sequence length="165" mass="17822">MTRYTHSILMLIAAIFINAVTLTSVFAAEKPPLLDKNQFSIGGGVSHNSVGEPFGDKNGFQFFGAYNISAINLMEGVNTSVELGYMDYGFDGRDSGGVWTTMVVDGGIASGFGWLGRLGFDLGDDSGLMVGVGGSFDINRKIVLRAEYVVRDDIDSLQFNVLFRL</sequence>
<dbReference type="EMBL" id="UOFI01000067">
    <property type="protein sequence ID" value="VAW65466.1"/>
    <property type="molecule type" value="Genomic_DNA"/>
</dbReference>
<evidence type="ECO:0008006" key="2">
    <source>
        <dbReference type="Google" id="ProtNLM"/>
    </source>
</evidence>
<organism evidence="1">
    <name type="scientific">hydrothermal vent metagenome</name>
    <dbReference type="NCBI Taxonomy" id="652676"/>
    <lineage>
        <taxon>unclassified sequences</taxon>
        <taxon>metagenomes</taxon>
        <taxon>ecological metagenomes</taxon>
    </lineage>
</organism>
<accession>A0A3B0YAT9</accession>
<gene>
    <name evidence="1" type="ORF">MNBD_GAMMA09-2986</name>
</gene>
<reference evidence="1" key="1">
    <citation type="submission" date="2018-06" db="EMBL/GenBank/DDBJ databases">
        <authorList>
            <person name="Zhirakovskaya E."/>
        </authorList>
    </citation>
    <scope>NUCLEOTIDE SEQUENCE</scope>
</reference>
<evidence type="ECO:0000313" key="1">
    <source>
        <dbReference type="EMBL" id="VAW65466.1"/>
    </source>
</evidence>